<protein>
    <submittedName>
        <fullName evidence="2">594_t:CDS:1</fullName>
    </submittedName>
</protein>
<evidence type="ECO:0000313" key="3">
    <source>
        <dbReference type="Proteomes" id="UP000789831"/>
    </source>
</evidence>
<dbReference type="InterPro" id="IPR028265">
    <property type="entry name" value="TTDN1/SICKLE"/>
</dbReference>
<sequence>MTSTYSSSKHESTNTIRGGGSELGGGKHSEHGHNNGWSSSRSHTGGHYSSSSHHNRSTSSGSRHQPPPPPPLPMNNRGWRIGIPPPPLPRGSSWRPDYNIDRGGRGGGRWQNPPYNSSYRSTPYTTQRPPRNGSSSSSSSYPNYAPGSMSINHRGSSGGAGRGGYNTFATTQYIPRGRGRGISPWSTPTSSRPPPANVAELNVTAYYKKSMLEDPWTGLL</sequence>
<proteinExistence type="predicted"/>
<gene>
    <name evidence="2" type="ORF">AGERDE_LOCUS2584</name>
</gene>
<accession>A0A9N8VXJ6</accession>
<evidence type="ECO:0000313" key="2">
    <source>
        <dbReference type="EMBL" id="CAG8467842.1"/>
    </source>
</evidence>
<comment type="caution">
    <text evidence="2">The sequence shown here is derived from an EMBL/GenBank/DDBJ whole genome shotgun (WGS) entry which is preliminary data.</text>
</comment>
<dbReference type="Proteomes" id="UP000789831">
    <property type="component" value="Unassembled WGS sequence"/>
</dbReference>
<keyword evidence="3" id="KW-1185">Reference proteome</keyword>
<name>A0A9N8VXJ6_9GLOM</name>
<evidence type="ECO:0000256" key="1">
    <source>
        <dbReference type="SAM" id="MobiDB-lite"/>
    </source>
</evidence>
<dbReference type="Pfam" id="PF15502">
    <property type="entry name" value="MPLKIP"/>
    <property type="match status" value="1"/>
</dbReference>
<feature type="region of interest" description="Disordered" evidence="1">
    <location>
        <begin position="1"/>
        <end position="197"/>
    </location>
</feature>
<feature type="compositionally biased region" description="Polar residues" evidence="1">
    <location>
        <begin position="113"/>
        <end position="133"/>
    </location>
</feature>
<organism evidence="2 3">
    <name type="scientific">Ambispora gerdemannii</name>
    <dbReference type="NCBI Taxonomy" id="144530"/>
    <lineage>
        <taxon>Eukaryota</taxon>
        <taxon>Fungi</taxon>
        <taxon>Fungi incertae sedis</taxon>
        <taxon>Mucoromycota</taxon>
        <taxon>Glomeromycotina</taxon>
        <taxon>Glomeromycetes</taxon>
        <taxon>Archaeosporales</taxon>
        <taxon>Ambisporaceae</taxon>
        <taxon>Ambispora</taxon>
    </lineage>
</organism>
<dbReference type="EMBL" id="CAJVPL010000221">
    <property type="protein sequence ID" value="CAG8467842.1"/>
    <property type="molecule type" value="Genomic_DNA"/>
</dbReference>
<dbReference type="AlphaFoldDB" id="A0A9N8VXJ6"/>
<reference evidence="2" key="1">
    <citation type="submission" date="2021-06" db="EMBL/GenBank/DDBJ databases">
        <authorList>
            <person name="Kallberg Y."/>
            <person name="Tangrot J."/>
            <person name="Rosling A."/>
        </authorList>
    </citation>
    <scope>NUCLEOTIDE SEQUENCE</scope>
    <source>
        <strain evidence="2">MT106</strain>
    </source>
</reference>
<feature type="compositionally biased region" description="Low complexity" evidence="1">
    <location>
        <begin position="38"/>
        <end position="64"/>
    </location>
</feature>